<organism evidence="3 4">
    <name type="scientific">Ustilago hordei</name>
    <name type="common">Barley covered smut fungus</name>
    <dbReference type="NCBI Taxonomy" id="120017"/>
    <lineage>
        <taxon>Eukaryota</taxon>
        <taxon>Fungi</taxon>
        <taxon>Dikarya</taxon>
        <taxon>Basidiomycota</taxon>
        <taxon>Ustilaginomycotina</taxon>
        <taxon>Ustilaginomycetes</taxon>
        <taxon>Ustilaginales</taxon>
        <taxon>Ustilaginaceae</taxon>
        <taxon>Ustilago</taxon>
    </lineage>
</organism>
<sequence length="464" mass="50450">MNVFLIVAVITAVVAFASDHPPARMVMIPLEQALPVSERFGVHNVGDGRTVPALTWAPPAAAQRTDSSSEASSQSAQEAAASRYLASLAPAPPAEPGNRRPAFQILDGEPLRWIFDTSAASSSTEPPGTRQIIPQFVQVEGSSEAASRSAQEAAASRHLASLAPAPPEPGNRRPAFQTPDGKPLRWISDTSAASSSTGPPGTRKIIPQFLHVESGRVWGPLPIGDEKFSMKSYPLDIGFFHHLYGDTLAVPADFEGFVTDRPIHPSYRDTDTFPNQPAAPVQKRIDASGTSYRPEPAVLQAVHDAIWQPLGQSGIRPGKLPQSDVFEGEYLWPPVEAHSDSQHLFPMSTLLQRIRAIISTKFRSALSGDPSLFHLNVDVNGQIRHILMFPTVSGYYVKHTNTPLTSTLWLLYEGMTVSSDGGRWGRRQLSLLGATYLPKEVVPDYLQDIDVLTVAFGKHMNVLH</sequence>
<evidence type="ECO:0000313" key="4">
    <source>
        <dbReference type="Proteomes" id="UP000006174"/>
    </source>
</evidence>
<protein>
    <recommendedName>
        <fullName evidence="5">Effector family protein Eff1</fullName>
    </recommendedName>
</protein>
<feature type="compositionally biased region" description="Low complexity" evidence="1">
    <location>
        <begin position="142"/>
        <end position="157"/>
    </location>
</feature>
<keyword evidence="4" id="KW-1185">Reference proteome</keyword>
<accession>I2FYZ2</accession>
<feature type="region of interest" description="Disordered" evidence="1">
    <location>
        <begin position="59"/>
        <end position="82"/>
    </location>
</feature>
<reference evidence="3 4" key="1">
    <citation type="journal article" date="2012" name="Plant Cell">
        <title>Genome comparison of barley and maize smut fungi reveals targeted loss of RNA silencing components and species-specific presence of transposable elements.</title>
        <authorList>
            <person name="Laurie J.D."/>
            <person name="Ali S."/>
            <person name="Linning R."/>
            <person name="Mannhaupt G."/>
            <person name="Wong P."/>
            <person name="Gueldener U."/>
            <person name="Muensterkoetter M."/>
            <person name="Moore R."/>
            <person name="Kahmann R."/>
            <person name="Bakkeren G."/>
            <person name="Schirawski J."/>
        </authorList>
    </citation>
    <scope>NUCLEOTIDE SEQUENCE [LARGE SCALE GENOMIC DNA]</scope>
    <source>
        <strain evidence="4">Uh4875-4</strain>
    </source>
</reference>
<evidence type="ECO:0008006" key="5">
    <source>
        <dbReference type="Google" id="ProtNLM"/>
    </source>
</evidence>
<comment type="caution">
    <text evidence="3">The sequence shown here is derived from an EMBL/GenBank/DDBJ whole genome shotgun (WGS) entry which is preliminary data.</text>
</comment>
<feature type="compositionally biased region" description="Low complexity" evidence="1">
    <location>
        <begin position="68"/>
        <end position="82"/>
    </location>
</feature>
<feature type="region of interest" description="Disordered" evidence="1">
    <location>
        <begin position="140"/>
        <end position="204"/>
    </location>
</feature>
<dbReference type="AlphaFoldDB" id="I2FYZ2"/>
<name>I2FYZ2_USTHO</name>
<dbReference type="EMBL" id="CAGI01000171">
    <property type="protein sequence ID" value="CCF52135.1"/>
    <property type="molecule type" value="Genomic_DNA"/>
</dbReference>
<feature type="compositionally biased region" description="Polar residues" evidence="1">
    <location>
        <begin position="188"/>
        <end position="199"/>
    </location>
</feature>
<evidence type="ECO:0000256" key="1">
    <source>
        <dbReference type="SAM" id="MobiDB-lite"/>
    </source>
</evidence>
<feature type="signal peptide" evidence="2">
    <location>
        <begin position="1"/>
        <end position="17"/>
    </location>
</feature>
<gene>
    <name evidence="3" type="ORF">UHOR_15327</name>
</gene>
<evidence type="ECO:0000256" key="2">
    <source>
        <dbReference type="SAM" id="SignalP"/>
    </source>
</evidence>
<feature type="chain" id="PRO_5003659044" description="Effector family protein Eff1" evidence="2">
    <location>
        <begin position="18"/>
        <end position="464"/>
    </location>
</feature>
<dbReference type="HOGENOM" id="CLU_589498_0_0_1"/>
<proteinExistence type="predicted"/>
<evidence type="ECO:0000313" key="3">
    <source>
        <dbReference type="EMBL" id="CCF52135.1"/>
    </source>
</evidence>
<keyword evidence="2" id="KW-0732">Signal</keyword>
<dbReference type="Proteomes" id="UP000006174">
    <property type="component" value="Unassembled WGS sequence"/>
</dbReference>